<proteinExistence type="predicted"/>
<evidence type="ECO:0000313" key="2">
    <source>
        <dbReference type="EMBL" id="GER55535.1"/>
    </source>
</evidence>
<evidence type="ECO:0000256" key="1">
    <source>
        <dbReference type="SAM" id="MobiDB-lite"/>
    </source>
</evidence>
<sequence length="225" mass="24545">MTTGGRRIHRCAHDHQLQLYASVPELHAPQAHGRAQPRRPVQTMLPEKCPNDPPSSCAIRVSQRDVERDPHIPRDFAASLSELFAQPEPVTREVSTTVQQTHVASTTAQQTRAASTLAQQTLVCPTSIDPVRKQCTGSGPVQFGPAVAQIGSTAVQESRRVVRPNHRRNHTKTLPLNPFRLNAISRIPLRGGPRLGLTEALQGRRLRDPSAQLVGPAVLSSACMV</sequence>
<dbReference type="Proteomes" id="UP000325081">
    <property type="component" value="Unassembled WGS sequence"/>
</dbReference>
<reference evidence="3" key="1">
    <citation type="journal article" date="2019" name="Curr. Biol.">
        <title>Genome Sequence of Striga asiatica Provides Insight into the Evolution of Plant Parasitism.</title>
        <authorList>
            <person name="Yoshida S."/>
            <person name="Kim S."/>
            <person name="Wafula E.K."/>
            <person name="Tanskanen J."/>
            <person name="Kim Y.M."/>
            <person name="Honaas L."/>
            <person name="Yang Z."/>
            <person name="Spallek T."/>
            <person name="Conn C.E."/>
            <person name="Ichihashi Y."/>
            <person name="Cheong K."/>
            <person name="Cui S."/>
            <person name="Der J.P."/>
            <person name="Gundlach H."/>
            <person name="Jiao Y."/>
            <person name="Hori C."/>
            <person name="Ishida J.K."/>
            <person name="Kasahara H."/>
            <person name="Kiba T."/>
            <person name="Kim M.S."/>
            <person name="Koo N."/>
            <person name="Laohavisit A."/>
            <person name="Lee Y.H."/>
            <person name="Lumba S."/>
            <person name="McCourt P."/>
            <person name="Mortimer J.C."/>
            <person name="Mutuku J.M."/>
            <person name="Nomura T."/>
            <person name="Sasaki-Sekimoto Y."/>
            <person name="Seto Y."/>
            <person name="Wang Y."/>
            <person name="Wakatake T."/>
            <person name="Sakakibara H."/>
            <person name="Demura T."/>
            <person name="Yamaguchi S."/>
            <person name="Yoneyama K."/>
            <person name="Manabe R.I."/>
            <person name="Nelson D.C."/>
            <person name="Schulman A.H."/>
            <person name="Timko M.P."/>
            <person name="dePamphilis C.W."/>
            <person name="Choi D."/>
            <person name="Shirasu K."/>
        </authorList>
    </citation>
    <scope>NUCLEOTIDE SEQUENCE [LARGE SCALE GENOMIC DNA]</scope>
    <source>
        <strain evidence="3">cv. UVA1</strain>
    </source>
</reference>
<comment type="caution">
    <text evidence="2">The sequence shown here is derived from an EMBL/GenBank/DDBJ whole genome shotgun (WGS) entry which is preliminary data.</text>
</comment>
<name>A0A5A7RCX4_STRAF</name>
<gene>
    <name evidence="2" type="ORF">STAS_33210</name>
</gene>
<keyword evidence="3" id="KW-1185">Reference proteome</keyword>
<feature type="region of interest" description="Disordered" evidence="1">
    <location>
        <begin position="29"/>
        <end position="55"/>
    </location>
</feature>
<evidence type="ECO:0000313" key="3">
    <source>
        <dbReference type="Proteomes" id="UP000325081"/>
    </source>
</evidence>
<protein>
    <submittedName>
        <fullName evidence="2">3-isopropylmalate dehydratase small subunit</fullName>
    </submittedName>
</protein>
<organism evidence="2 3">
    <name type="scientific">Striga asiatica</name>
    <name type="common">Asiatic witchweed</name>
    <name type="synonym">Buchnera asiatica</name>
    <dbReference type="NCBI Taxonomy" id="4170"/>
    <lineage>
        <taxon>Eukaryota</taxon>
        <taxon>Viridiplantae</taxon>
        <taxon>Streptophyta</taxon>
        <taxon>Embryophyta</taxon>
        <taxon>Tracheophyta</taxon>
        <taxon>Spermatophyta</taxon>
        <taxon>Magnoliopsida</taxon>
        <taxon>eudicotyledons</taxon>
        <taxon>Gunneridae</taxon>
        <taxon>Pentapetalae</taxon>
        <taxon>asterids</taxon>
        <taxon>lamiids</taxon>
        <taxon>Lamiales</taxon>
        <taxon>Orobanchaceae</taxon>
        <taxon>Buchnereae</taxon>
        <taxon>Striga</taxon>
    </lineage>
</organism>
<accession>A0A5A7RCX4</accession>
<dbReference type="AlphaFoldDB" id="A0A5A7RCX4"/>
<dbReference type="EMBL" id="BKCP01011959">
    <property type="protein sequence ID" value="GER55535.1"/>
    <property type="molecule type" value="Genomic_DNA"/>
</dbReference>